<gene>
    <name evidence="3" type="ORF">D9V34_00825</name>
    <name evidence="2" type="ORF">D9V34_13120</name>
</gene>
<comment type="caution">
    <text evidence="2">The sequence shown here is derived from an EMBL/GenBank/DDBJ whole genome shotgun (WGS) entry which is preliminary data.</text>
</comment>
<organism evidence="2 4">
    <name type="scientific">Mycetocola lacteus</name>
    <dbReference type="NCBI Taxonomy" id="76637"/>
    <lineage>
        <taxon>Bacteria</taxon>
        <taxon>Bacillati</taxon>
        <taxon>Actinomycetota</taxon>
        <taxon>Actinomycetes</taxon>
        <taxon>Micrococcales</taxon>
        <taxon>Microbacteriaceae</taxon>
        <taxon>Mycetocola</taxon>
    </lineage>
</organism>
<evidence type="ECO:0000313" key="3">
    <source>
        <dbReference type="EMBL" id="RLP84574.1"/>
    </source>
</evidence>
<dbReference type="OrthoDB" id="9777271at2"/>
<dbReference type="SUPFAM" id="SSF55154">
    <property type="entry name" value="CYTH-like phosphatases"/>
    <property type="match status" value="1"/>
</dbReference>
<accession>A0A3L7AK48</accession>
<reference evidence="2 4" key="1">
    <citation type="submission" date="2018-10" db="EMBL/GenBank/DDBJ databases">
        <authorList>
            <person name="Li J."/>
        </authorList>
    </citation>
    <scope>NUCLEOTIDE SEQUENCE [LARGE SCALE GENOMIC DNA]</scope>
    <source>
        <strain evidence="2 4">JCM 11654</strain>
    </source>
</reference>
<protein>
    <submittedName>
        <fullName evidence="2">CYTH domain-containing protein</fullName>
    </submittedName>
</protein>
<dbReference type="InterPro" id="IPR033469">
    <property type="entry name" value="CYTH-like_dom_sf"/>
</dbReference>
<evidence type="ECO:0000313" key="4">
    <source>
        <dbReference type="Proteomes" id="UP000269438"/>
    </source>
</evidence>
<evidence type="ECO:0000259" key="1">
    <source>
        <dbReference type="SMART" id="SM01118"/>
    </source>
</evidence>
<dbReference type="EMBL" id="RCUY01000001">
    <property type="protein sequence ID" value="RLP84574.1"/>
    <property type="molecule type" value="Genomic_DNA"/>
</dbReference>
<proteinExistence type="predicted"/>
<dbReference type="Pfam" id="PF01928">
    <property type="entry name" value="CYTH"/>
    <property type="match status" value="1"/>
</dbReference>
<dbReference type="RefSeq" id="WP_121687058.1">
    <property type="nucleotide sequence ID" value="NZ_RCUY01000001.1"/>
</dbReference>
<dbReference type="Gene3D" id="2.40.320.10">
    <property type="entry name" value="Hypothetical Protein Pfu-838710-001"/>
    <property type="match status" value="1"/>
</dbReference>
<dbReference type="EMBL" id="RCUY01000011">
    <property type="protein sequence ID" value="RLP80789.1"/>
    <property type="molecule type" value="Genomic_DNA"/>
</dbReference>
<keyword evidence="4" id="KW-1185">Reference proteome</keyword>
<dbReference type="SMART" id="SM01118">
    <property type="entry name" value="CYTH"/>
    <property type="match status" value="1"/>
</dbReference>
<sequence>MTASGAREIERKYDVPDAAVLPDLTAAVPGLLADAPHTFELAATYLDTADGDLARARTALRRREGGHDAGWHIKADTPQGRFETQWPLDEPVDSASSSSIDEASAAAAVGSATNGYSADATPVVIPEVIRTELATRLGLDDAIFAPIAILRTTRTIVTLRDSDGNVRVEIADDTVIAHDVSADITRTWREWEAEFLPLPGATANDEAAEAEANTLLGAVEARLAEAGAVAASSHSKIARALGR</sequence>
<name>A0A3L7AK48_9MICO</name>
<dbReference type="InterPro" id="IPR023577">
    <property type="entry name" value="CYTH_domain"/>
</dbReference>
<dbReference type="CDD" id="cd07374">
    <property type="entry name" value="CYTH-like_Pase"/>
    <property type="match status" value="1"/>
</dbReference>
<evidence type="ECO:0000313" key="2">
    <source>
        <dbReference type="EMBL" id="RLP80789.1"/>
    </source>
</evidence>
<dbReference type="Proteomes" id="UP000269438">
    <property type="component" value="Unassembled WGS sequence"/>
</dbReference>
<dbReference type="AlphaFoldDB" id="A0A3L7AK48"/>
<feature type="domain" description="CYTH" evidence="1">
    <location>
        <begin position="6"/>
        <end position="243"/>
    </location>
</feature>